<dbReference type="PROSITE" id="PS51257">
    <property type="entry name" value="PROKAR_LIPOPROTEIN"/>
    <property type="match status" value="1"/>
</dbReference>
<comment type="catalytic activity">
    <reaction evidence="1 5 6">
        <text>[protein]-peptidylproline (omega=180) = [protein]-peptidylproline (omega=0)</text>
        <dbReference type="Rhea" id="RHEA:16237"/>
        <dbReference type="Rhea" id="RHEA-COMP:10747"/>
        <dbReference type="Rhea" id="RHEA-COMP:10748"/>
        <dbReference type="ChEBI" id="CHEBI:83833"/>
        <dbReference type="ChEBI" id="CHEBI:83834"/>
        <dbReference type="EC" id="5.2.1.8"/>
    </reaction>
</comment>
<dbReference type="EMBL" id="JAHYBX010000002">
    <property type="protein sequence ID" value="MCA1855811.1"/>
    <property type="molecule type" value="Genomic_DNA"/>
</dbReference>
<evidence type="ECO:0000256" key="2">
    <source>
        <dbReference type="ARBA" id="ARBA00006577"/>
    </source>
</evidence>
<keyword evidence="10" id="KW-1185">Reference proteome</keyword>
<dbReference type="Pfam" id="PF00254">
    <property type="entry name" value="FKBP_C"/>
    <property type="match status" value="1"/>
</dbReference>
<dbReference type="PANTHER" id="PTHR43811">
    <property type="entry name" value="FKBP-TYPE PEPTIDYL-PROLYL CIS-TRANS ISOMERASE FKPA"/>
    <property type="match status" value="1"/>
</dbReference>
<evidence type="ECO:0000256" key="4">
    <source>
        <dbReference type="ARBA" id="ARBA00023235"/>
    </source>
</evidence>
<name>A0ABS7Y801_9BURK</name>
<evidence type="ECO:0000256" key="1">
    <source>
        <dbReference type="ARBA" id="ARBA00000971"/>
    </source>
</evidence>
<reference evidence="9 10" key="1">
    <citation type="submission" date="2021-07" db="EMBL/GenBank/DDBJ databases">
        <title>Characterization of Violacein-producing bacteria and related species.</title>
        <authorList>
            <person name="Wilson H.S."/>
            <person name="De Leon M.E."/>
        </authorList>
    </citation>
    <scope>NUCLEOTIDE SEQUENCE [LARGE SCALE GENOMIC DNA]</scope>
    <source>
        <strain evidence="9 10">HSC-2F05</strain>
    </source>
</reference>
<dbReference type="InterPro" id="IPR046357">
    <property type="entry name" value="PPIase_dom_sf"/>
</dbReference>
<evidence type="ECO:0000256" key="5">
    <source>
        <dbReference type="PROSITE-ProRule" id="PRU00277"/>
    </source>
</evidence>
<dbReference type="InterPro" id="IPR001179">
    <property type="entry name" value="PPIase_FKBP_dom"/>
</dbReference>
<proteinExistence type="inferred from homology"/>
<gene>
    <name evidence="9" type="ORF">LE190_07715</name>
</gene>
<keyword evidence="4 5" id="KW-0413">Isomerase</keyword>
<dbReference type="SUPFAM" id="SSF54534">
    <property type="entry name" value="FKBP-like"/>
    <property type="match status" value="1"/>
</dbReference>
<evidence type="ECO:0000259" key="8">
    <source>
        <dbReference type="PROSITE" id="PS50059"/>
    </source>
</evidence>
<keyword evidence="3 5" id="KW-0697">Rotamase</keyword>
<evidence type="ECO:0000313" key="9">
    <source>
        <dbReference type="EMBL" id="MCA1855811.1"/>
    </source>
</evidence>
<dbReference type="GO" id="GO:0016853">
    <property type="term" value="F:isomerase activity"/>
    <property type="evidence" value="ECO:0007669"/>
    <property type="project" value="UniProtKB-KW"/>
</dbReference>
<evidence type="ECO:0000313" key="10">
    <source>
        <dbReference type="Proteomes" id="UP001198602"/>
    </source>
</evidence>
<feature type="chain" id="PRO_5045482941" description="Peptidyl-prolyl cis-trans isomerase" evidence="7">
    <location>
        <begin position="22"/>
        <end position="153"/>
    </location>
</feature>
<dbReference type="Gene3D" id="3.10.50.40">
    <property type="match status" value="1"/>
</dbReference>
<evidence type="ECO:0000256" key="3">
    <source>
        <dbReference type="ARBA" id="ARBA00023110"/>
    </source>
</evidence>
<comment type="similarity">
    <text evidence="2 6">Belongs to the FKBP-type PPIase family.</text>
</comment>
<keyword evidence="7" id="KW-0732">Signal</keyword>
<sequence length="153" mass="15366">MKLKFPLIAAFVAILSLTACGGGGGDSGADVVNPNNPATLVKTDNALGTGAEATAGKHVAVSYILWLYSASAADHKGTRLENGSFSFDLGAPGVIDGFQQGVTGMKVGGKRTVEVPSNLAYGARGGNGIPPNNGLVFEISLTCAGTSAQCKLP</sequence>
<feature type="domain" description="PPIase FKBP-type" evidence="8">
    <location>
        <begin position="56"/>
        <end position="145"/>
    </location>
</feature>
<dbReference type="Proteomes" id="UP001198602">
    <property type="component" value="Unassembled WGS sequence"/>
</dbReference>
<comment type="caution">
    <text evidence="9">The sequence shown here is derived from an EMBL/GenBank/DDBJ whole genome shotgun (WGS) entry which is preliminary data.</text>
</comment>
<dbReference type="PANTHER" id="PTHR43811:SF19">
    <property type="entry name" value="39 KDA FK506-BINDING NUCLEAR PROTEIN"/>
    <property type="match status" value="1"/>
</dbReference>
<evidence type="ECO:0000256" key="6">
    <source>
        <dbReference type="RuleBase" id="RU003915"/>
    </source>
</evidence>
<evidence type="ECO:0000256" key="7">
    <source>
        <dbReference type="SAM" id="SignalP"/>
    </source>
</evidence>
<accession>A0ABS7Y801</accession>
<organism evidence="9 10">
    <name type="scientific">Massilia hydrophila</name>
    <dbReference type="NCBI Taxonomy" id="3044279"/>
    <lineage>
        <taxon>Bacteria</taxon>
        <taxon>Pseudomonadati</taxon>
        <taxon>Pseudomonadota</taxon>
        <taxon>Betaproteobacteria</taxon>
        <taxon>Burkholderiales</taxon>
        <taxon>Oxalobacteraceae</taxon>
        <taxon>Telluria group</taxon>
        <taxon>Massilia</taxon>
    </lineage>
</organism>
<dbReference type="PROSITE" id="PS50059">
    <property type="entry name" value="FKBP_PPIASE"/>
    <property type="match status" value="1"/>
</dbReference>
<feature type="signal peptide" evidence="7">
    <location>
        <begin position="1"/>
        <end position="21"/>
    </location>
</feature>
<protein>
    <recommendedName>
        <fullName evidence="6">Peptidyl-prolyl cis-trans isomerase</fullName>
        <ecNumber evidence="6">5.2.1.8</ecNumber>
    </recommendedName>
</protein>
<dbReference type="EC" id="5.2.1.8" evidence="6"/>
<dbReference type="RefSeq" id="WP_225238182.1">
    <property type="nucleotide sequence ID" value="NZ_JAHYBX010000002.1"/>
</dbReference>